<keyword evidence="1" id="KW-0863">Zinc-finger</keyword>
<dbReference type="PROSITE" id="PS50158">
    <property type="entry name" value="ZF_CCHC"/>
    <property type="match status" value="1"/>
</dbReference>
<evidence type="ECO:0000259" key="3">
    <source>
        <dbReference type="PROSITE" id="PS50158"/>
    </source>
</evidence>
<keyword evidence="1" id="KW-0862">Zinc</keyword>
<dbReference type="Gene3D" id="4.10.60.10">
    <property type="entry name" value="Zinc finger, CCHC-type"/>
    <property type="match status" value="1"/>
</dbReference>
<keyword evidence="2" id="KW-0472">Membrane</keyword>
<dbReference type="GO" id="GO:0008270">
    <property type="term" value="F:zinc ion binding"/>
    <property type="evidence" value="ECO:0007669"/>
    <property type="project" value="UniProtKB-KW"/>
</dbReference>
<feature type="transmembrane region" description="Helical" evidence="2">
    <location>
        <begin position="191"/>
        <end position="209"/>
    </location>
</feature>
<evidence type="ECO:0000313" key="4">
    <source>
        <dbReference type="EMBL" id="KAJ8335394.1"/>
    </source>
</evidence>
<keyword evidence="5" id="KW-1185">Reference proteome</keyword>
<keyword evidence="2" id="KW-0812">Transmembrane</keyword>
<keyword evidence="1" id="KW-0479">Metal-binding</keyword>
<name>A0A9Q1EAV7_SYNKA</name>
<dbReference type="Proteomes" id="UP001152622">
    <property type="component" value="Chromosome 20"/>
</dbReference>
<protein>
    <recommendedName>
        <fullName evidence="3">CCHC-type domain-containing protein</fullName>
    </recommendedName>
</protein>
<proteinExistence type="predicted"/>
<feature type="domain" description="CCHC-type" evidence="3">
    <location>
        <begin position="42"/>
        <end position="55"/>
    </location>
</feature>
<dbReference type="SMART" id="SM00343">
    <property type="entry name" value="ZnF_C2HC"/>
    <property type="match status" value="2"/>
</dbReference>
<sequence>MLLGLARIKDPQGVEGFAHPPGSFAIEPDRGYLFYPGQPVYCRRCGSFGHLKESCTVERCKHCSSETRDHKTKDPKQCSQCGSTNHLFRACPERVRTYAGLPRPDLAGVGNQGGLIEQREAQFRVPILLLLQLWVQIQMLVRALCRVSFMLLVMIRLPFRLRVPFRLLLQLRALFRLLVLFQLQFLVWVQVLLWFWVLLPIPFRCWVLLRLRVLFRCLALEVVLGPSRGPDPALGPAAADPASGAGFIQCFGPKGHFVPSKVASAVGIASAPVLEMDPAPWGSQELFTQVPGIDPMELSLATEGLELLAAADKEAPASWGDSEYSEEAGIGWGKVMARKPNSSGGSETHKLLKEEHAIVLKNRFSGLAT</sequence>
<accession>A0A9Q1EAV7</accession>
<dbReference type="PANTHER" id="PTHR46486">
    <property type="entry name" value="CCHC-TYPE DOMAIN-CONTAINING PROTEIN"/>
    <property type="match status" value="1"/>
</dbReference>
<keyword evidence="2" id="KW-1133">Transmembrane helix</keyword>
<evidence type="ECO:0000256" key="2">
    <source>
        <dbReference type="SAM" id="Phobius"/>
    </source>
</evidence>
<dbReference type="OrthoDB" id="8952792at2759"/>
<evidence type="ECO:0000256" key="1">
    <source>
        <dbReference type="PROSITE-ProRule" id="PRU00047"/>
    </source>
</evidence>
<evidence type="ECO:0000313" key="5">
    <source>
        <dbReference type="Proteomes" id="UP001152622"/>
    </source>
</evidence>
<dbReference type="EMBL" id="JAINUF010000020">
    <property type="protein sequence ID" value="KAJ8335394.1"/>
    <property type="molecule type" value="Genomic_DNA"/>
</dbReference>
<dbReference type="GO" id="GO:0003676">
    <property type="term" value="F:nucleic acid binding"/>
    <property type="evidence" value="ECO:0007669"/>
    <property type="project" value="InterPro"/>
</dbReference>
<gene>
    <name evidence="4" type="ORF">SKAU_G00387360</name>
</gene>
<dbReference type="InterPro" id="IPR001878">
    <property type="entry name" value="Znf_CCHC"/>
</dbReference>
<organism evidence="4 5">
    <name type="scientific">Synaphobranchus kaupii</name>
    <name type="common">Kaup's arrowtooth eel</name>
    <dbReference type="NCBI Taxonomy" id="118154"/>
    <lineage>
        <taxon>Eukaryota</taxon>
        <taxon>Metazoa</taxon>
        <taxon>Chordata</taxon>
        <taxon>Craniata</taxon>
        <taxon>Vertebrata</taxon>
        <taxon>Euteleostomi</taxon>
        <taxon>Actinopterygii</taxon>
        <taxon>Neopterygii</taxon>
        <taxon>Teleostei</taxon>
        <taxon>Anguilliformes</taxon>
        <taxon>Synaphobranchidae</taxon>
        <taxon>Synaphobranchus</taxon>
    </lineage>
</organism>
<dbReference type="AlphaFoldDB" id="A0A9Q1EAV7"/>
<comment type="caution">
    <text evidence="4">The sequence shown here is derived from an EMBL/GenBank/DDBJ whole genome shotgun (WGS) entry which is preliminary data.</text>
</comment>
<reference evidence="4" key="1">
    <citation type="journal article" date="2023" name="Science">
        <title>Genome structures resolve the early diversification of teleost fishes.</title>
        <authorList>
            <person name="Parey E."/>
            <person name="Louis A."/>
            <person name="Montfort J."/>
            <person name="Bouchez O."/>
            <person name="Roques C."/>
            <person name="Iampietro C."/>
            <person name="Lluch J."/>
            <person name="Castinel A."/>
            <person name="Donnadieu C."/>
            <person name="Desvignes T."/>
            <person name="Floi Bucao C."/>
            <person name="Jouanno E."/>
            <person name="Wen M."/>
            <person name="Mejri S."/>
            <person name="Dirks R."/>
            <person name="Jansen H."/>
            <person name="Henkel C."/>
            <person name="Chen W.J."/>
            <person name="Zahm M."/>
            <person name="Cabau C."/>
            <person name="Klopp C."/>
            <person name="Thompson A.W."/>
            <person name="Robinson-Rechavi M."/>
            <person name="Braasch I."/>
            <person name="Lecointre G."/>
            <person name="Bobe J."/>
            <person name="Postlethwait J.H."/>
            <person name="Berthelot C."/>
            <person name="Roest Crollius H."/>
            <person name="Guiguen Y."/>
        </authorList>
    </citation>
    <scope>NUCLEOTIDE SEQUENCE</scope>
    <source>
        <strain evidence="4">WJC10195</strain>
    </source>
</reference>
<dbReference type="PANTHER" id="PTHR46486:SF1">
    <property type="entry name" value="CCHC-TYPE DOMAIN-CONTAINING PROTEIN"/>
    <property type="match status" value="1"/>
</dbReference>